<comment type="subcellular location">
    <subcellularLocation>
        <location evidence="5">Cell membrane</location>
        <topology evidence="5">Multi-pass membrane protein</topology>
    </subcellularLocation>
    <subcellularLocation>
        <location evidence="1">Endomembrane system</location>
        <topology evidence="1">Multi-pass membrane protein</topology>
    </subcellularLocation>
    <subcellularLocation>
        <location evidence="6">Membrane</location>
        <topology evidence="6">Multi-pass membrane protein</topology>
    </subcellularLocation>
</comment>
<dbReference type="PANTHER" id="PTHR22773">
    <property type="entry name" value="NADH DEHYDROGENASE"/>
    <property type="match status" value="1"/>
</dbReference>
<feature type="transmembrane region" description="Helical" evidence="5">
    <location>
        <begin position="423"/>
        <end position="446"/>
    </location>
</feature>
<protein>
    <recommendedName>
        <fullName evidence="5">NADH-quinone oxidoreductase subunit N</fullName>
        <ecNumber evidence="5">7.1.1.-</ecNumber>
    </recommendedName>
    <alternativeName>
        <fullName evidence="5">NADH dehydrogenase I subunit N</fullName>
    </alternativeName>
    <alternativeName>
        <fullName evidence="5">NDH-1 subunit N</fullName>
    </alternativeName>
</protein>
<evidence type="ECO:0000313" key="9">
    <source>
        <dbReference type="Proteomes" id="UP001476282"/>
    </source>
</evidence>
<evidence type="ECO:0000256" key="1">
    <source>
        <dbReference type="ARBA" id="ARBA00004127"/>
    </source>
</evidence>
<feature type="transmembrane region" description="Helical" evidence="5">
    <location>
        <begin position="379"/>
        <end position="402"/>
    </location>
</feature>
<feature type="transmembrane region" description="Helical" evidence="5">
    <location>
        <begin position="6"/>
        <end position="24"/>
    </location>
</feature>
<evidence type="ECO:0000313" key="8">
    <source>
        <dbReference type="EMBL" id="GAA5483563.1"/>
    </source>
</evidence>
<evidence type="ECO:0000256" key="4">
    <source>
        <dbReference type="ARBA" id="ARBA00023136"/>
    </source>
</evidence>
<comment type="subunit">
    <text evidence="5">NDH-1 is composed of 14 different subunits. Subunits NuoA, H, J, K, L, M, N constitute the membrane sector of the complex.</text>
</comment>
<dbReference type="Pfam" id="PF00361">
    <property type="entry name" value="Proton_antipo_M"/>
    <property type="match status" value="1"/>
</dbReference>
<feature type="transmembrane region" description="Helical" evidence="5">
    <location>
        <begin position="139"/>
        <end position="160"/>
    </location>
</feature>
<dbReference type="InterPro" id="IPR010096">
    <property type="entry name" value="NADH-Q_OxRdtase_suN/2"/>
</dbReference>
<feature type="transmembrane region" description="Helical" evidence="5">
    <location>
        <begin position="172"/>
        <end position="191"/>
    </location>
</feature>
<dbReference type="RefSeq" id="WP_353567673.1">
    <property type="nucleotide sequence ID" value="NZ_BAABRI010000015.1"/>
</dbReference>
<feature type="transmembrane region" description="Helical" evidence="5">
    <location>
        <begin position="348"/>
        <end position="367"/>
    </location>
</feature>
<feature type="transmembrane region" description="Helical" evidence="5">
    <location>
        <begin position="458"/>
        <end position="478"/>
    </location>
</feature>
<organism evidence="8 9">
    <name type="scientific">Haloferula sargassicola</name>
    <dbReference type="NCBI Taxonomy" id="490096"/>
    <lineage>
        <taxon>Bacteria</taxon>
        <taxon>Pseudomonadati</taxon>
        <taxon>Verrucomicrobiota</taxon>
        <taxon>Verrucomicrobiia</taxon>
        <taxon>Verrucomicrobiales</taxon>
        <taxon>Verrucomicrobiaceae</taxon>
        <taxon>Haloferula</taxon>
    </lineage>
</organism>
<gene>
    <name evidence="8" type="primary">nuoN_2</name>
    <name evidence="5" type="synonym">nuoN</name>
    <name evidence="8" type="ORF">Hsar01_02797</name>
</gene>
<keyword evidence="5" id="KW-0830">Ubiquinone</keyword>
<evidence type="ECO:0000259" key="7">
    <source>
        <dbReference type="Pfam" id="PF00361"/>
    </source>
</evidence>
<sequence length="528" mass="55908">MPAYYLEALTVTLGIVLLMLEAFGPAHTKRHIGIIAAFGLGFLFILNLFAIGPDKAADGAKWAEWPLWNFYAYDATARFYKGFALVCTALVILLSIDYRSILARFTDHPDSEAATGEYYALPVFACAGMMWMASAKDLAGAFVALELVTITFYILVAYLRRNAGSLEAGVKYLILGALSTGFLVYGIAWIYGATGTMNLEQIGSSLVDTAQLAPVEGAMGTPASIASVAPETREFLTDTANAAAGQNIPALLLGIGLVLVALGFKIGAVPMQVWIPDVYQGAPTPTTAFLSVGSKAAGFVLLIRFLEPFLQPGSPVAAQVMIMLAIMAGATLLVGNLAAIGQSNFKRLLAYSSIAHAGFLTLALASWGEASATDPGSTATVGFYLATYLIMTLAAFFILAQVRIQSGSEEIDAFNGLGQRSPLLAHTLTIVMAAMAGVPLTVGFWGKFFVFSLAVHQGLWWCVAAATIGAAAGFYYYFKLIRAIWWADAAEGAGPLNLPAISRVVVSTLGIAVLVFGVFPKPLLWLLG</sequence>
<keyword evidence="2 5" id="KW-0812">Transmembrane</keyword>
<keyword evidence="4 5" id="KW-0472">Membrane</keyword>
<evidence type="ECO:0000256" key="6">
    <source>
        <dbReference type="RuleBase" id="RU000320"/>
    </source>
</evidence>
<feature type="transmembrane region" description="Helical" evidence="5">
    <location>
        <begin position="31"/>
        <end position="52"/>
    </location>
</feature>
<dbReference type="EC" id="7.1.1.-" evidence="5"/>
<keyword evidence="3 5" id="KW-1133">Transmembrane helix</keyword>
<feature type="transmembrane region" description="Helical" evidence="5">
    <location>
        <begin position="287"/>
        <end position="306"/>
    </location>
</feature>
<evidence type="ECO:0000256" key="3">
    <source>
        <dbReference type="ARBA" id="ARBA00022989"/>
    </source>
</evidence>
<proteinExistence type="inferred from homology"/>
<feature type="transmembrane region" description="Helical" evidence="5">
    <location>
        <begin position="251"/>
        <end position="275"/>
    </location>
</feature>
<comment type="catalytic activity">
    <reaction evidence="5">
        <text>a quinone + NADH + 5 H(+)(in) = a quinol + NAD(+) + 4 H(+)(out)</text>
        <dbReference type="Rhea" id="RHEA:57888"/>
        <dbReference type="ChEBI" id="CHEBI:15378"/>
        <dbReference type="ChEBI" id="CHEBI:24646"/>
        <dbReference type="ChEBI" id="CHEBI:57540"/>
        <dbReference type="ChEBI" id="CHEBI:57945"/>
        <dbReference type="ChEBI" id="CHEBI:132124"/>
    </reaction>
</comment>
<feature type="transmembrane region" description="Helical" evidence="5">
    <location>
        <begin position="498"/>
        <end position="519"/>
    </location>
</feature>
<feature type="domain" description="NADH:quinone oxidoreductase/Mrp antiporter transmembrane" evidence="7">
    <location>
        <begin position="135"/>
        <end position="469"/>
    </location>
</feature>
<keyword evidence="5" id="KW-0520">NAD</keyword>
<name>A0ABP9UPV6_9BACT</name>
<feature type="transmembrane region" description="Helical" evidence="5">
    <location>
        <begin position="79"/>
        <end position="96"/>
    </location>
</feature>
<comment type="caution">
    <text evidence="8">The sequence shown here is derived from an EMBL/GenBank/DDBJ whole genome shotgun (WGS) entry which is preliminary data.</text>
</comment>
<dbReference type="Proteomes" id="UP001476282">
    <property type="component" value="Unassembled WGS sequence"/>
</dbReference>
<comment type="function">
    <text evidence="5">NDH-1 shuttles electrons from NADH, via FMN and iron-sulfur (Fe-S) centers, to quinones in the respiratory chain. The immediate electron acceptor for the enzyme in this species is believed to be ubiquinone. Couples the redox reaction to proton translocation (for every two electrons transferred, four hydrogen ions are translocated across the cytoplasmic membrane), and thus conserves the redox energy in a proton gradient.</text>
</comment>
<feature type="transmembrane region" description="Helical" evidence="5">
    <location>
        <begin position="318"/>
        <end position="341"/>
    </location>
</feature>
<dbReference type="EMBL" id="BAABRI010000015">
    <property type="protein sequence ID" value="GAA5483563.1"/>
    <property type="molecule type" value="Genomic_DNA"/>
</dbReference>
<keyword evidence="5" id="KW-0874">Quinone</keyword>
<keyword evidence="5" id="KW-1278">Translocase</keyword>
<accession>A0ABP9UPV6</accession>
<reference evidence="8 9" key="1">
    <citation type="submission" date="2024-02" db="EMBL/GenBank/DDBJ databases">
        <title>Haloferula sargassicola NBRC 104335.</title>
        <authorList>
            <person name="Ichikawa N."/>
            <person name="Katano-Makiyama Y."/>
            <person name="Hidaka K."/>
        </authorList>
    </citation>
    <scope>NUCLEOTIDE SEQUENCE [LARGE SCALE GENOMIC DNA]</scope>
    <source>
        <strain evidence="8 9">NBRC 104335</strain>
    </source>
</reference>
<keyword evidence="5" id="KW-1003">Cell membrane</keyword>
<keyword evidence="9" id="KW-1185">Reference proteome</keyword>
<keyword evidence="5" id="KW-0813">Transport</keyword>
<dbReference type="InterPro" id="IPR001750">
    <property type="entry name" value="ND/Mrp_TM"/>
</dbReference>
<comment type="similarity">
    <text evidence="5">Belongs to the complex I subunit 2 family.</text>
</comment>
<evidence type="ECO:0000256" key="2">
    <source>
        <dbReference type="ARBA" id="ARBA00022692"/>
    </source>
</evidence>
<dbReference type="HAMAP" id="MF_00445">
    <property type="entry name" value="NDH1_NuoN_1"/>
    <property type="match status" value="1"/>
</dbReference>
<evidence type="ECO:0000256" key="5">
    <source>
        <dbReference type="HAMAP-Rule" id="MF_00445"/>
    </source>
</evidence>